<accession>A0A158AHH8</accession>
<keyword evidence="4" id="KW-0479">Metal-binding</keyword>
<dbReference type="CDD" id="cd03478">
    <property type="entry name" value="Rieske_AIFL_N"/>
    <property type="match status" value="1"/>
</dbReference>
<feature type="domain" description="Rieske" evidence="9">
    <location>
        <begin position="14"/>
        <end position="109"/>
    </location>
</feature>
<dbReference type="GO" id="GO:0016651">
    <property type="term" value="F:oxidoreductase activity, acting on NAD(P)H"/>
    <property type="evidence" value="ECO:0007669"/>
    <property type="project" value="TreeGrafter"/>
</dbReference>
<evidence type="ECO:0000313" key="11">
    <source>
        <dbReference type="Proteomes" id="UP000054978"/>
    </source>
</evidence>
<dbReference type="Gene3D" id="3.30.390.30">
    <property type="match status" value="1"/>
</dbReference>
<dbReference type="InterPro" id="IPR036922">
    <property type="entry name" value="Rieske_2Fe-2S_sf"/>
</dbReference>
<dbReference type="GO" id="GO:0051537">
    <property type="term" value="F:2 iron, 2 sulfur cluster binding"/>
    <property type="evidence" value="ECO:0007669"/>
    <property type="project" value="UniProtKB-KW"/>
</dbReference>
<protein>
    <submittedName>
        <fullName evidence="10">FAD-dependent pyridine nucleotide-disulfide oxidoreductase</fullName>
    </submittedName>
</protein>
<dbReference type="InterPro" id="IPR023753">
    <property type="entry name" value="FAD/NAD-binding_dom"/>
</dbReference>
<dbReference type="SUPFAM" id="SSF55424">
    <property type="entry name" value="FAD/NAD-linked reductases, dimerisation (C-terminal) domain"/>
    <property type="match status" value="1"/>
</dbReference>
<dbReference type="Pfam" id="PF14759">
    <property type="entry name" value="Reductase_C"/>
    <property type="match status" value="1"/>
</dbReference>
<dbReference type="GO" id="GO:0046872">
    <property type="term" value="F:metal ion binding"/>
    <property type="evidence" value="ECO:0007669"/>
    <property type="project" value="UniProtKB-KW"/>
</dbReference>
<evidence type="ECO:0000313" key="10">
    <source>
        <dbReference type="EMBL" id="SAK57139.1"/>
    </source>
</evidence>
<proteinExistence type="predicted"/>
<evidence type="ECO:0000256" key="7">
    <source>
        <dbReference type="ARBA" id="ARBA00023004"/>
    </source>
</evidence>
<name>A0A158AHH8_9BURK</name>
<dbReference type="InterPro" id="IPR036188">
    <property type="entry name" value="FAD/NAD-bd_sf"/>
</dbReference>
<dbReference type="InterPro" id="IPR028202">
    <property type="entry name" value="Reductase_C"/>
</dbReference>
<sequence>MSESSSSIAGTDFTQGIPATDIADGGMVTGHVGEEPVLLVRRAGELFAIGATCPHYGAPLADGLLVADTVRCPWHHASFSLRTGQLLRPPAQDDLKCWRVEQRDGRAFVCEALPAVRPPELTAAQLPGSVVIIGGGAAGNAAAETLRREGYQGPVTLLSADSALPYDRPNLSKDYLAGTAQAAWLPLRSPTFYTDHHIDARCNIRAVKLDPAQKTVMLSDGSQVTYDALLLATGAEPVRLTVPGANLSHVRVLRTLADCDALIARLGTARQCVVVGAGFIGLEVAASLRTRGLQVHVVTPGAHPMERVLGEALGKMIRTLHESKGVIFHLGATVTEIESDRVKLSTGEVLGADLVVTGIGVRPEVSVAQEAGLIVDHGVSVDEFLQTSARGVYAAGDIARWPDPRTGDRIRVEHWVVAERQGVVAARNMLGATQRFTAIPFFWTQHYDTAINYVGHAEHWDRVDIEGDPGAHDCTVTYWYKNRRLAVATVGRDLDSLRAEVAFEQATPA</sequence>
<evidence type="ECO:0000256" key="4">
    <source>
        <dbReference type="ARBA" id="ARBA00022723"/>
    </source>
</evidence>
<evidence type="ECO:0000256" key="6">
    <source>
        <dbReference type="ARBA" id="ARBA00023002"/>
    </source>
</evidence>
<dbReference type="PANTHER" id="PTHR43557:SF2">
    <property type="entry name" value="RIESKE DOMAIN-CONTAINING PROTEIN-RELATED"/>
    <property type="match status" value="1"/>
</dbReference>
<dbReference type="EMBL" id="FCOB02000007">
    <property type="protein sequence ID" value="SAK57139.1"/>
    <property type="molecule type" value="Genomic_DNA"/>
</dbReference>
<gene>
    <name evidence="10" type="ORF">AWB83_01835</name>
</gene>
<evidence type="ECO:0000259" key="9">
    <source>
        <dbReference type="PROSITE" id="PS51296"/>
    </source>
</evidence>
<dbReference type="GO" id="GO:0005737">
    <property type="term" value="C:cytoplasm"/>
    <property type="evidence" value="ECO:0007669"/>
    <property type="project" value="TreeGrafter"/>
</dbReference>
<dbReference type="SUPFAM" id="SSF50022">
    <property type="entry name" value="ISP domain"/>
    <property type="match status" value="1"/>
</dbReference>
<keyword evidence="8" id="KW-0411">Iron-sulfur</keyword>
<dbReference type="AlphaFoldDB" id="A0A158AHH8"/>
<dbReference type="InterPro" id="IPR017941">
    <property type="entry name" value="Rieske_2Fe-2S"/>
</dbReference>
<dbReference type="PRINTS" id="PR00368">
    <property type="entry name" value="FADPNR"/>
</dbReference>
<dbReference type="Gene3D" id="2.102.10.10">
    <property type="entry name" value="Rieske [2Fe-2S] iron-sulphur domain"/>
    <property type="match status" value="1"/>
</dbReference>
<reference evidence="10" key="1">
    <citation type="submission" date="2016-01" db="EMBL/GenBank/DDBJ databases">
        <authorList>
            <person name="Peeters C."/>
        </authorList>
    </citation>
    <scope>NUCLEOTIDE SEQUENCE [LARGE SCALE GENOMIC DNA]</scope>
    <source>
        <strain evidence="10">LMG 29326</strain>
    </source>
</reference>
<evidence type="ECO:0000256" key="3">
    <source>
        <dbReference type="ARBA" id="ARBA00022714"/>
    </source>
</evidence>
<evidence type="ECO:0000256" key="2">
    <source>
        <dbReference type="ARBA" id="ARBA00022630"/>
    </source>
</evidence>
<keyword evidence="7" id="KW-0408">Iron</keyword>
<dbReference type="SUPFAM" id="SSF51905">
    <property type="entry name" value="FAD/NAD(P)-binding domain"/>
    <property type="match status" value="2"/>
</dbReference>
<dbReference type="InterPro" id="IPR016156">
    <property type="entry name" value="FAD/NAD-linked_Rdtase_dimer_sf"/>
</dbReference>
<dbReference type="Proteomes" id="UP000054978">
    <property type="component" value="Unassembled WGS sequence"/>
</dbReference>
<dbReference type="Pfam" id="PF00355">
    <property type="entry name" value="Rieske"/>
    <property type="match status" value="1"/>
</dbReference>
<dbReference type="InterPro" id="IPR050446">
    <property type="entry name" value="FAD-oxidoreductase/Apoptosis"/>
</dbReference>
<dbReference type="PANTHER" id="PTHR43557">
    <property type="entry name" value="APOPTOSIS-INDUCING FACTOR 1"/>
    <property type="match status" value="1"/>
</dbReference>
<comment type="caution">
    <text evidence="10">The sequence shown here is derived from an EMBL/GenBank/DDBJ whole genome shotgun (WGS) entry which is preliminary data.</text>
</comment>
<dbReference type="PROSITE" id="PS51296">
    <property type="entry name" value="RIESKE"/>
    <property type="match status" value="1"/>
</dbReference>
<keyword evidence="5" id="KW-0274">FAD</keyword>
<comment type="cofactor">
    <cofactor evidence="1">
        <name>FAD</name>
        <dbReference type="ChEBI" id="CHEBI:57692"/>
    </cofactor>
</comment>
<keyword evidence="2" id="KW-0285">Flavoprotein</keyword>
<dbReference type="RefSeq" id="WP_087044515.1">
    <property type="nucleotide sequence ID" value="NZ_FCOB02000007.1"/>
</dbReference>
<dbReference type="PRINTS" id="PR00411">
    <property type="entry name" value="PNDRDTASEI"/>
</dbReference>
<organism evidence="10 11">
    <name type="scientific">Caballeronia ptereochthonis</name>
    <dbReference type="NCBI Taxonomy" id="1777144"/>
    <lineage>
        <taxon>Bacteria</taxon>
        <taxon>Pseudomonadati</taxon>
        <taxon>Pseudomonadota</taxon>
        <taxon>Betaproteobacteria</taxon>
        <taxon>Burkholderiales</taxon>
        <taxon>Burkholderiaceae</taxon>
        <taxon>Caballeronia</taxon>
    </lineage>
</organism>
<dbReference type="Pfam" id="PF07992">
    <property type="entry name" value="Pyr_redox_2"/>
    <property type="match status" value="1"/>
</dbReference>
<keyword evidence="6" id="KW-0560">Oxidoreductase</keyword>
<dbReference type="OrthoDB" id="9769238at2"/>
<keyword evidence="3" id="KW-0001">2Fe-2S</keyword>
<dbReference type="Gene3D" id="3.50.50.60">
    <property type="entry name" value="FAD/NAD(P)-binding domain"/>
    <property type="match status" value="2"/>
</dbReference>
<dbReference type="STRING" id="1777144.AWB83_01835"/>
<keyword evidence="11" id="KW-1185">Reference proteome</keyword>
<evidence type="ECO:0000256" key="1">
    <source>
        <dbReference type="ARBA" id="ARBA00001974"/>
    </source>
</evidence>
<evidence type="ECO:0000256" key="8">
    <source>
        <dbReference type="ARBA" id="ARBA00023014"/>
    </source>
</evidence>
<evidence type="ECO:0000256" key="5">
    <source>
        <dbReference type="ARBA" id="ARBA00022827"/>
    </source>
</evidence>